<reference evidence="1" key="1">
    <citation type="submission" date="2022-10" db="EMBL/GenBank/DDBJ databases">
        <title>Culturing micro-colonial fungi from biological soil crusts in the Mojave desert and describing Neophaeococcomyces mojavensis, and introducing the new genera and species Taxawa tesnikishii.</title>
        <authorList>
            <person name="Kurbessoian T."/>
            <person name="Stajich J.E."/>
        </authorList>
    </citation>
    <scope>NUCLEOTIDE SEQUENCE</scope>
    <source>
        <strain evidence="1">JES_112</strain>
    </source>
</reference>
<comment type="caution">
    <text evidence="1">The sequence shown here is derived from an EMBL/GenBank/DDBJ whole genome shotgun (WGS) entry which is preliminary data.</text>
</comment>
<evidence type="ECO:0000313" key="2">
    <source>
        <dbReference type="Proteomes" id="UP001172386"/>
    </source>
</evidence>
<sequence length="235" mass="26138">MPPTPTPYHGYQPQPAPMMYNGNGPQFATFDAPSNRDIKTNEDSLPAMPSWSNATTRQVEDHSQRQGHNMEMGRMQAQPQRTRGAYSQIAPSSPVREDYPQSQHHASDLGAQRLDQHRNHSYDEFQETPLSPAPTYYSTVPPAGTYRSTPQNTVSPPPQNHYANAAPYPSSRESTLFESQSNSQSYAPRSIAPPAAPSYSPYESYQSPQQDPHGAHTPSLLMVGRKPVPNSYREV</sequence>
<proteinExistence type="predicted"/>
<organism evidence="1 2">
    <name type="scientific">Neophaeococcomyces mojaviensis</name>
    <dbReference type="NCBI Taxonomy" id="3383035"/>
    <lineage>
        <taxon>Eukaryota</taxon>
        <taxon>Fungi</taxon>
        <taxon>Dikarya</taxon>
        <taxon>Ascomycota</taxon>
        <taxon>Pezizomycotina</taxon>
        <taxon>Eurotiomycetes</taxon>
        <taxon>Chaetothyriomycetidae</taxon>
        <taxon>Chaetothyriales</taxon>
        <taxon>Chaetothyriales incertae sedis</taxon>
        <taxon>Neophaeococcomyces</taxon>
    </lineage>
</organism>
<protein>
    <submittedName>
        <fullName evidence="1">Uncharacterized protein</fullName>
    </submittedName>
</protein>
<dbReference type="Proteomes" id="UP001172386">
    <property type="component" value="Unassembled WGS sequence"/>
</dbReference>
<keyword evidence="2" id="KW-1185">Reference proteome</keyword>
<name>A0ACC2ZRP2_9EURO</name>
<accession>A0ACC2ZRP2</accession>
<gene>
    <name evidence="1" type="ORF">H2198_010409</name>
</gene>
<dbReference type="EMBL" id="JAPDRQ010000360">
    <property type="protein sequence ID" value="KAJ9650288.1"/>
    <property type="molecule type" value="Genomic_DNA"/>
</dbReference>
<evidence type="ECO:0000313" key="1">
    <source>
        <dbReference type="EMBL" id="KAJ9650288.1"/>
    </source>
</evidence>